<comment type="caution">
    <text evidence="2">The sequence shown here is derived from an EMBL/GenBank/DDBJ whole genome shotgun (WGS) entry which is preliminary data.</text>
</comment>
<evidence type="ECO:0000313" key="3">
    <source>
        <dbReference type="Proteomes" id="UP001589894"/>
    </source>
</evidence>
<dbReference type="EMBL" id="JBHLUE010000002">
    <property type="protein sequence ID" value="MFC0563168.1"/>
    <property type="molecule type" value="Genomic_DNA"/>
</dbReference>
<name>A0ABV6NST4_9ACTN</name>
<feature type="transmembrane region" description="Helical" evidence="1">
    <location>
        <begin position="191"/>
        <end position="208"/>
    </location>
</feature>
<feature type="transmembrane region" description="Helical" evidence="1">
    <location>
        <begin position="228"/>
        <end position="251"/>
    </location>
</feature>
<evidence type="ECO:0000313" key="2">
    <source>
        <dbReference type="EMBL" id="MFC0563168.1"/>
    </source>
</evidence>
<reference evidence="2 3" key="1">
    <citation type="submission" date="2024-09" db="EMBL/GenBank/DDBJ databases">
        <authorList>
            <person name="Sun Q."/>
            <person name="Mori K."/>
        </authorList>
    </citation>
    <scope>NUCLEOTIDE SEQUENCE [LARGE SCALE GENOMIC DNA]</scope>
    <source>
        <strain evidence="2 3">TBRC 2205</strain>
    </source>
</reference>
<sequence>MPVPRGRFIGLLALATVLPTLEGAVFNALDFRSAEGLAPQSSALWPYDSYHDLRWLLVYHNSWQTFLLGFAGMVILRGLISAGLVRLAWPGSTPCPAFRRLLGRNLAVAAGTAVIISPLAALAVAASVVSLSWFVFASVLPMLLLSPFLQRIGVGAGWWRGLPSAALVGWSLLDFVVITVAGALVWRAPDYWTLVVAAACGIGNGLLWKQTVRAAVNPAHVHWRRVPVAPMAIVLALLIPLLVQSMTVVGAPSRNNFRPPVLTHPLPATVPYAVLVLAGHNSTYDGQPALDPAVRQFSYAGLDPDGRARPYSLRDTHRSLDSSAALLATQVNDLNRRTGRPVALMAESEGAMVSVTYLRDTPGSPVKALLMFSPLVRTGRAYYPPPSASSGWGLVAGWELRGIFGAVNLMTGGHDSADEPFVRSLLENAPFYRYQTLCPVPGVRVVAFLPTVSAAETPPGPYTNIPTFVTPGLHGGLLGRPAIHDRADDFLAGAKVAAPRGEYGIIQVLAGAWQAPSLAITVNPVWRPQVSPGPPFSAKRICAGR</sequence>
<evidence type="ECO:0008006" key="4">
    <source>
        <dbReference type="Google" id="ProtNLM"/>
    </source>
</evidence>
<feature type="transmembrane region" description="Helical" evidence="1">
    <location>
        <begin position="66"/>
        <end position="89"/>
    </location>
</feature>
<dbReference type="SUPFAM" id="SSF53474">
    <property type="entry name" value="alpha/beta-Hydrolases"/>
    <property type="match status" value="1"/>
</dbReference>
<feature type="transmembrane region" description="Helical" evidence="1">
    <location>
        <begin position="101"/>
        <end position="125"/>
    </location>
</feature>
<evidence type="ECO:0000256" key="1">
    <source>
        <dbReference type="SAM" id="Phobius"/>
    </source>
</evidence>
<accession>A0ABV6NST4</accession>
<protein>
    <recommendedName>
        <fullName evidence="4">Alpha/beta hydrolase</fullName>
    </recommendedName>
</protein>
<dbReference type="InterPro" id="IPR029058">
    <property type="entry name" value="AB_hydrolase_fold"/>
</dbReference>
<dbReference type="Proteomes" id="UP001589894">
    <property type="component" value="Unassembled WGS sequence"/>
</dbReference>
<gene>
    <name evidence="2" type="ORF">ACFFHU_03160</name>
</gene>
<feature type="transmembrane region" description="Helical" evidence="1">
    <location>
        <begin position="131"/>
        <end position="149"/>
    </location>
</feature>
<dbReference type="RefSeq" id="WP_377335443.1">
    <property type="nucleotide sequence ID" value="NZ_JBHLUE010000002.1"/>
</dbReference>
<keyword evidence="3" id="KW-1185">Reference proteome</keyword>
<keyword evidence="1" id="KW-0472">Membrane</keyword>
<keyword evidence="1" id="KW-0812">Transmembrane</keyword>
<dbReference type="Gene3D" id="3.40.50.1820">
    <property type="entry name" value="alpha/beta hydrolase"/>
    <property type="match status" value="1"/>
</dbReference>
<organism evidence="2 3">
    <name type="scientific">Plantactinospora siamensis</name>
    <dbReference type="NCBI Taxonomy" id="555372"/>
    <lineage>
        <taxon>Bacteria</taxon>
        <taxon>Bacillati</taxon>
        <taxon>Actinomycetota</taxon>
        <taxon>Actinomycetes</taxon>
        <taxon>Micromonosporales</taxon>
        <taxon>Micromonosporaceae</taxon>
        <taxon>Plantactinospora</taxon>
    </lineage>
</organism>
<feature type="transmembrane region" description="Helical" evidence="1">
    <location>
        <begin position="161"/>
        <end position="185"/>
    </location>
</feature>
<keyword evidence="1" id="KW-1133">Transmembrane helix</keyword>
<proteinExistence type="predicted"/>